<dbReference type="EMBL" id="VUMX01000006">
    <property type="protein sequence ID" value="MST86701.1"/>
    <property type="molecule type" value="Genomic_DNA"/>
</dbReference>
<keyword evidence="2" id="KW-1185">Reference proteome</keyword>
<evidence type="ECO:0000313" key="1">
    <source>
        <dbReference type="EMBL" id="MST86701.1"/>
    </source>
</evidence>
<gene>
    <name evidence="1" type="ORF">FYJ62_03375</name>
</gene>
<dbReference type="Proteomes" id="UP000438120">
    <property type="component" value="Unassembled WGS sequence"/>
</dbReference>
<dbReference type="OrthoDB" id="2326043at2"/>
<sequence length="408" mass="46148">MSLVKSVSLVNDTVDSAGFNTDDAINYVTDKHGSVVDNGLVKKSIDRISEEKPGHWLVTYRYGKAYGKVPVTVRGNAREGITKASVKPGKGGNVGKTWFPIELAFRGSYSAQFFPHTYWGTDKKGKKAAKLTTKFYEPNSLSLLAGSEETNVRTNVQGLDVYGQDMVTTNFYGGSRASLDNSRGHVILYHLNKVPTYALQYMPTQTLNFYAWKSYAANMKVSPYIKLGHGQSLGSTSRYIYELANWNRAKKPRSNELLQIDKKTMQVNRIWTFAVSNGSRKYNRYFLNADVIDDNTVVALFHNKSKQRYEFWKIVRRGNSFQAKETAAVSGNLISNSSQVQGFTYNVAYKCYYIAFNDYLFKISAEGNLENFYHFNAKREVEGLASYKSKIYIAMNKRAEVLDSNMTK</sequence>
<comment type="caution">
    <text evidence="1">The sequence shown here is derived from an EMBL/GenBank/DDBJ whole genome shotgun (WGS) entry which is preliminary data.</text>
</comment>
<proteinExistence type="predicted"/>
<name>A0A6A8MCJ1_9LACO</name>
<protein>
    <submittedName>
        <fullName evidence="1">Uncharacterized protein</fullName>
    </submittedName>
</protein>
<accession>A0A6A8MCJ1</accession>
<dbReference type="AlphaFoldDB" id="A0A6A8MCJ1"/>
<reference evidence="1 2" key="1">
    <citation type="submission" date="2019-08" db="EMBL/GenBank/DDBJ databases">
        <title>In-depth cultivation of the pig gut microbiome towards novel bacterial diversity and tailored functional studies.</title>
        <authorList>
            <person name="Wylensek D."/>
            <person name="Hitch T.C.A."/>
            <person name="Clavel T."/>
        </authorList>
    </citation>
    <scope>NUCLEOTIDE SEQUENCE [LARGE SCALE GENOMIC DNA]</scope>
    <source>
        <strain evidence="1 2">Bifido-178-WT-2B</strain>
    </source>
</reference>
<evidence type="ECO:0000313" key="2">
    <source>
        <dbReference type="Proteomes" id="UP000438120"/>
    </source>
</evidence>
<organism evidence="1 2">
    <name type="scientific">Lactobacillus porci</name>
    <dbReference type="NCBI Taxonomy" id="2012477"/>
    <lineage>
        <taxon>Bacteria</taxon>
        <taxon>Bacillati</taxon>
        <taxon>Bacillota</taxon>
        <taxon>Bacilli</taxon>
        <taxon>Lactobacillales</taxon>
        <taxon>Lactobacillaceae</taxon>
        <taxon>Lactobacillus</taxon>
    </lineage>
</organism>